<dbReference type="InterPro" id="IPR029058">
    <property type="entry name" value="AB_hydrolase_fold"/>
</dbReference>
<protein>
    <recommendedName>
        <fullName evidence="2">AB hydrolase-1 domain-containing protein</fullName>
    </recommendedName>
</protein>
<evidence type="ECO:0000313" key="3">
    <source>
        <dbReference type="EMBL" id="OKS89626.1"/>
    </source>
</evidence>
<proteinExistence type="predicted"/>
<dbReference type="Gene3D" id="3.40.50.1820">
    <property type="entry name" value="alpha/beta hydrolase"/>
    <property type="match status" value="1"/>
</dbReference>
<sequence>MKRISKIGILIMTLFSFSKVQSQVVSDKATYTDTSYTTGSVISKDGTKIGYRQYGHGTPLVIVQGAMGVAYNYDQLAKALAAGFTVYVPDRRGRGLSTLEYTPQYTIQRDVEDLQSILEKTQAHLVFALSSGAIITLEACKVLPAIQKVVLYEPPFYVKGVPTKNIDRLNQEVAEGKLASAMVTIFRTIKVGPPVFAYIPRPVLTFLVKRPLELEQKNGPGKYEYYSKLIPSIRYDAKIVLERGGEIKTYHSVNQPILLLGGTKSPKYLQLSLDSLQKILPNGSRKIFKGLDHSGPWNKDKGGSPELVANAIIEYFKKLN</sequence>
<evidence type="ECO:0000256" key="1">
    <source>
        <dbReference type="SAM" id="SignalP"/>
    </source>
</evidence>
<dbReference type="AlphaFoldDB" id="A0A1Q6A6L3"/>
<dbReference type="SUPFAM" id="SSF53474">
    <property type="entry name" value="alpha/beta-Hydrolases"/>
    <property type="match status" value="1"/>
</dbReference>
<dbReference type="InterPro" id="IPR000073">
    <property type="entry name" value="AB_hydrolase_1"/>
</dbReference>
<reference evidence="3 4" key="1">
    <citation type="submission" date="2016-11" db="EMBL/GenBank/DDBJ databases">
        <title>Whole Genome Sequencing of Mucilaginibacter polytrichastri RG4-7(T) isolated from the moss sample.</title>
        <authorList>
            <person name="Li Y."/>
        </authorList>
    </citation>
    <scope>NUCLEOTIDE SEQUENCE [LARGE SCALE GENOMIC DNA]</scope>
    <source>
        <strain evidence="3 4">RG4-7</strain>
    </source>
</reference>
<feature type="signal peptide" evidence="1">
    <location>
        <begin position="1"/>
        <end position="22"/>
    </location>
</feature>
<dbReference type="STRING" id="1302689.RG47T_5111"/>
<keyword evidence="1" id="KW-0732">Signal</keyword>
<feature type="domain" description="AB hydrolase-1" evidence="2">
    <location>
        <begin position="61"/>
        <end position="183"/>
    </location>
</feature>
<evidence type="ECO:0000313" key="4">
    <source>
        <dbReference type="Proteomes" id="UP000186720"/>
    </source>
</evidence>
<dbReference type="EMBL" id="MPPL01000001">
    <property type="protein sequence ID" value="OKS89626.1"/>
    <property type="molecule type" value="Genomic_DNA"/>
</dbReference>
<name>A0A1Q6A6L3_9SPHI</name>
<dbReference type="Pfam" id="PF12697">
    <property type="entry name" value="Abhydrolase_6"/>
    <property type="match status" value="1"/>
</dbReference>
<comment type="caution">
    <text evidence="3">The sequence shown here is derived from an EMBL/GenBank/DDBJ whole genome shotgun (WGS) entry which is preliminary data.</text>
</comment>
<evidence type="ECO:0000259" key="2">
    <source>
        <dbReference type="Pfam" id="PF12697"/>
    </source>
</evidence>
<dbReference type="PANTHER" id="PTHR43433">
    <property type="entry name" value="HYDROLASE, ALPHA/BETA FOLD FAMILY PROTEIN"/>
    <property type="match status" value="1"/>
</dbReference>
<dbReference type="PANTHER" id="PTHR43433:SF5">
    <property type="entry name" value="AB HYDROLASE-1 DOMAIN-CONTAINING PROTEIN"/>
    <property type="match status" value="1"/>
</dbReference>
<gene>
    <name evidence="3" type="ORF">RG47T_5111</name>
</gene>
<accession>A0A1Q6A6L3</accession>
<dbReference type="GO" id="GO:0004806">
    <property type="term" value="F:triacylglycerol lipase activity"/>
    <property type="evidence" value="ECO:0007669"/>
    <property type="project" value="TreeGrafter"/>
</dbReference>
<feature type="chain" id="PRO_5010312374" description="AB hydrolase-1 domain-containing protein" evidence="1">
    <location>
        <begin position="23"/>
        <end position="320"/>
    </location>
</feature>
<dbReference type="Proteomes" id="UP000186720">
    <property type="component" value="Unassembled WGS sequence"/>
</dbReference>
<keyword evidence="4" id="KW-1185">Reference proteome</keyword>
<dbReference type="OrthoDB" id="2247630at2"/>
<dbReference type="GO" id="GO:0046503">
    <property type="term" value="P:glycerolipid catabolic process"/>
    <property type="evidence" value="ECO:0007669"/>
    <property type="project" value="TreeGrafter"/>
</dbReference>
<dbReference type="InterPro" id="IPR050471">
    <property type="entry name" value="AB_hydrolase"/>
</dbReference>
<organism evidence="3 4">
    <name type="scientific">Mucilaginibacter polytrichastri</name>
    <dbReference type="NCBI Taxonomy" id="1302689"/>
    <lineage>
        <taxon>Bacteria</taxon>
        <taxon>Pseudomonadati</taxon>
        <taxon>Bacteroidota</taxon>
        <taxon>Sphingobacteriia</taxon>
        <taxon>Sphingobacteriales</taxon>
        <taxon>Sphingobacteriaceae</taxon>
        <taxon>Mucilaginibacter</taxon>
    </lineage>
</organism>